<dbReference type="GO" id="GO:0005524">
    <property type="term" value="F:ATP binding"/>
    <property type="evidence" value="ECO:0007669"/>
    <property type="project" value="UniProtKB-KW"/>
</dbReference>
<sequence>MGSEDRADSLTGQAKRPNFNRAKSSRIKEDDNDLAGKDEVDEEITADGKVGWPVYKFYISSLDTIGVITLICANVSYTTMEINAQLWLQRWGNENLLSTATNTEPAHTNSWWILTYFAWILASALMFTFLIAYLMVFLAYDASKKLHAAMFAPLMRSPMNFFDITSSGKIVNRFSHNINMIDIINLSMPELGYFLVSSRELKRLDTAAHSPIYAHFGETLAGLTSIRAFQDSDRFAIDATALLDRSQQTAYLTNATTRWLQIVLDAGSVFILTVVALMAILQRETVHSGLFSIVLSQIGTLTGVMSRILVIICDVETSIVSVERVREYSQLTTEARDVIPDSKTDEAWPQAGKTTFNRYSTRYREGLTTTIENGGENMSLGQRQLMSLARAMLAKNTRVLCLDEATAAIDIETDNAIQRALRWEFVKCTVLTIAHRINTIMDSDRILVLEKGRVAEFETPKTLLQNQEGIFYSLANKSGNV</sequence>
<dbReference type="GO" id="GO:0140359">
    <property type="term" value="F:ABC-type transporter activity"/>
    <property type="evidence" value="ECO:0007669"/>
    <property type="project" value="InterPro"/>
</dbReference>
<keyword evidence="6" id="KW-0067">ATP-binding</keyword>
<dbReference type="PROSITE" id="PS50929">
    <property type="entry name" value="ABC_TM1F"/>
    <property type="match status" value="1"/>
</dbReference>
<dbReference type="GO" id="GO:0016020">
    <property type="term" value="C:membrane"/>
    <property type="evidence" value="ECO:0007669"/>
    <property type="project" value="UniProtKB-SubCell"/>
</dbReference>
<organism evidence="13 14">
    <name type="scientific">Modicella reniformis</name>
    <dbReference type="NCBI Taxonomy" id="1440133"/>
    <lineage>
        <taxon>Eukaryota</taxon>
        <taxon>Fungi</taxon>
        <taxon>Fungi incertae sedis</taxon>
        <taxon>Mucoromycota</taxon>
        <taxon>Mortierellomycotina</taxon>
        <taxon>Mortierellomycetes</taxon>
        <taxon>Mortierellales</taxon>
        <taxon>Mortierellaceae</taxon>
        <taxon>Modicella</taxon>
    </lineage>
</organism>
<dbReference type="EMBL" id="JAAAHW010009688">
    <property type="protein sequence ID" value="KAF9937452.1"/>
    <property type="molecule type" value="Genomic_DNA"/>
</dbReference>
<keyword evidence="14" id="KW-1185">Reference proteome</keyword>
<dbReference type="GO" id="GO:0016887">
    <property type="term" value="F:ATP hydrolysis activity"/>
    <property type="evidence" value="ECO:0007669"/>
    <property type="project" value="InterPro"/>
</dbReference>
<feature type="region of interest" description="Disordered" evidence="9">
    <location>
        <begin position="1"/>
        <end position="34"/>
    </location>
</feature>
<feature type="domain" description="ABC transporter" evidence="11">
    <location>
        <begin position="237"/>
        <end position="476"/>
    </location>
</feature>
<dbReference type="SUPFAM" id="SSF52540">
    <property type="entry name" value="P-loop containing nucleoside triphosphate hydrolases"/>
    <property type="match status" value="1"/>
</dbReference>
<evidence type="ECO:0000313" key="14">
    <source>
        <dbReference type="Proteomes" id="UP000749646"/>
    </source>
</evidence>
<dbReference type="InterPro" id="IPR036640">
    <property type="entry name" value="ABC1_TM_sf"/>
</dbReference>
<dbReference type="PROSITE" id="PS00211">
    <property type="entry name" value="ABC_TRANSPORTER_1"/>
    <property type="match status" value="1"/>
</dbReference>
<evidence type="ECO:0000256" key="3">
    <source>
        <dbReference type="ARBA" id="ARBA00022692"/>
    </source>
</evidence>
<proteinExistence type="predicted"/>
<dbReference type="SUPFAM" id="SSF90123">
    <property type="entry name" value="ABC transporter transmembrane region"/>
    <property type="match status" value="1"/>
</dbReference>
<evidence type="ECO:0000256" key="2">
    <source>
        <dbReference type="ARBA" id="ARBA00022448"/>
    </source>
</evidence>
<evidence type="ECO:0000256" key="5">
    <source>
        <dbReference type="ARBA" id="ARBA00022741"/>
    </source>
</evidence>
<evidence type="ECO:0000256" key="10">
    <source>
        <dbReference type="SAM" id="Phobius"/>
    </source>
</evidence>
<evidence type="ECO:0000256" key="7">
    <source>
        <dbReference type="ARBA" id="ARBA00022989"/>
    </source>
</evidence>
<dbReference type="PROSITE" id="PS50893">
    <property type="entry name" value="ABC_TRANSPORTER_2"/>
    <property type="match status" value="1"/>
</dbReference>
<dbReference type="PANTHER" id="PTHR24223:SF443">
    <property type="entry name" value="MULTIDRUG-RESISTANCE LIKE PROTEIN 1, ISOFORM I"/>
    <property type="match status" value="1"/>
</dbReference>
<comment type="caution">
    <text evidence="13">The sequence shown here is derived from an EMBL/GenBank/DDBJ whole genome shotgun (WGS) entry which is preliminary data.</text>
</comment>
<evidence type="ECO:0000259" key="12">
    <source>
        <dbReference type="PROSITE" id="PS50929"/>
    </source>
</evidence>
<keyword evidence="7 10" id="KW-1133">Transmembrane helix</keyword>
<dbReference type="PANTHER" id="PTHR24223">
    <property type="entry name" value="ATP-BINDING CASSETTE SUB-FAMILY C"/>
    <property type="match status" value="1"/>
</dbReference>
<dbReference type="CDD" id="cd18580">
    <property type="entry name" value="ABC_6TM_ABCC_D2"/>
    <property type="match status" value="1"/>
</dbReference>
<feature type="transmembrane region" description="Helical" evidence="10">
    <location>
        <begin position="262"/>
        <end position="281"/>
    </location>
</feature>
<dbReference type="Gene3D" id="3.40.50.300">
    <property type="entry name" value="P-loop containing nucleotide triphosphate hydrolases"/>
    <property type="match status" value="1"/>
</dbReference>
<evidence type="ECO:0000256" key="8">
    <source>
        <dbReference type="ARBA" id="ARBA00023136"/>
    </source>
</evidence>
<keyword evidence="3 10" id="KW-0812">Transmembrane</keyword>
<dbReference type="FunFam" id="3.40.50.300:FF:003492">
    <property type="entry name" value="AGAP012735-PA"/>
    <property type="match status" value="1"/>
</dbReference>
<evidence type="ECO:0000256" key="6">
    <source>
        <dbReference type="ARBA" id="ARBA00022840"/>
    </source>
</evidence>
<dbReference type="AlphaFoldDB" id="A0A9P6IM73"/>
<feature type="domain" description="ABC transmembrane type-1" evidence="12">
    <location>
        <begin position="95"/>
        <end position="317"/>
    </location>
</feature>
<dbReference type="OrthoDB" id="6500128at2759"/>
<evidence type="ECO:0008006" key="15">
    <source>
        <dbReference type="Google" id="ProtNLM"/>
    </source>
</evidence>
<dbReference type="InterPro" id="IPR011527">
    <property type="entry name" value="ABC1_TM_dom"/>
</dbReference>
<dbReference type="InterPro" id="IPR017871">
    <property type="entry name" value="ABC_transporter-like_CS"/>
</dbReference>
<dbReference type="Gene3D" id="1.20.1560.10">
    <property type="entry name" value="ABC transporter type 1, transmembrane domain"/>
    <property type="match status" value="2"/>
</dbReference>
<keyword evidence="5" id="KW-0547">Nucleotide-binding</keyword>
<dbReference type="InterPro" id="IPR003439">
    <property type="entry name" value="ABC_transporter-like_ATP-bd"/>
</dbReference>
<keyword evidence="4" id="KW-0677">Repeat</keyword>
<gene>
    <name evidence="13" type="ORF">BGZ65_001481</name>
</gene>
<dbReference type="InterPro" id="IPR050173">
    <property type="entry name" value="ABC_transporter_C-like"/>
</dbReference>
<evidence type="ECO:0000256" key="4">
    <source>
        <dbReference type="ARBA" id="ARBA00022737"/>
    </source>
</evidence>
<accession>A0A9P6IM73</accession>
<comment type="subcellular location">
    <subcellularLocation>
        <location evidence="1">Endomembrane system</location>
        <topology evidence="1">Multi-pass membrane protein</topology>
    </subcellularLocation>
</comment>
<evidence type="ECO:0000256" key="9">
    <source>
        <dbReference type="SAM" id="MobiDB-lite"/>
    </source>
</evidence>
<evidence type="ECO:0000256" key="1">
    <source>
        <dbReference type="ARBA" id="ARBA00004127"/>
    </source>
</evidence>
<dbReference type="InterPro" id="IPR027417">
    <property type="entry name" value="P-loop_NTPase"/>
</dbReference>
<evidence type="ECO:0000313" key="13">
    <source>
        <dbReference type="EMBL" id="KAF9937452.1"/>
    </source>
</evidence>
<keyword evidence="8 10" id="KW-0472">Membrane</keyword>
<dbReference type="InterPro" id="IPR044726">
    <property type="entry name" value="ABCC_6TM_D2"/>
</dbReference>
<dbReference type="Pfam" id="PF00005">
    <property type="entry name" value="ABC_tran"/>
    <property type="match status" value="1"/>
</dbReference>
<evidence type="ECO:0000259" key="11">
    <source>
        <dbReference type="PROSITE" id="PS50893"/>
    </source>
</evidence>
<feature type="transmembrane region" description="Helical" evidence="10">
    <location>
        <begin position="116"/>
        <end position="140"/>
    </location>
</feature>
<name>A0A9P6IM73_9FUNG</name>
<dbReference type="Proteomes" id="UP000749646">
    <property type="component" value="Unassembled WGS sequence"/>
</dbReference>
<dbReference type="Pfam" id="PF00664">
    <property type="entry name" value="ABC_membrane"/>
    <property type="match status" value="2"/>
</dbReference>
<reference evidence="13" key="1">
    <citation type="journal article" date="2020" name="Fungal Divers.">
        <title>Resolving the Mortierellaceae phylogeny through synthesis of multi-gene phylogenetics and phylogenomics.</title>
        <authorList>
            <person name="Vandepol N."/>
            <person name="Liber J."/>
            <person name="Desiro A."/>
            <person name="Na H."/>
            <person name="Kennedy M."/>
            <person name="Barry K."/>
            <person name="Grigoriev I.V."/>
            <person name="Miller A.N."/>
            <person name="O'Donnell K."/>
            <person name="Stajich J.E."/>
            <person name="Bonito G."/>
        </authorList>
    </citation>
    <scope>NUCLEOTIDE SEQUENCE</scope>
    <source>
        <strain evidence="13">MES-2147</strain>
    </source>
</reference>
<protein>
    <recommendedName>
        <fullName evidence="15">ABC transporter domain-containing protein</fullName>
    </recommendedName>
</protein>
<keyword evidence="2" id="KW-0813">Transport</keyword>